<comment type="caution">
    <text evidence="13">The sequence shown here is derived from an EMBL/GenBank/DDBJ whole genome shotgun (WGS) entry which is preliminary data.</text>
</comment>
<comment type="subcellular location">
    <subcellularLocation>
        <location evidence="2">Cytoplasm</location>
    </subcellularLocation>
    <subcellularLocation>
        <location evidence="1">Endomembrane system</location>
        <topology evidence="1">Peripheral membrane protein</topology>
    </subcellularLocation>
</comment>
<keyword evidence="5" id="KW-0963">Cytoplasm</keyword>
<evidence type="ECO:0000256" key="4">
    <source>
        <dbReference type="ARBA" id="ARBA00012903"/>
    </source>
</evidence>
<proteinExistence type="inferred from homology"/>
<feature type="binding site" evidence="10">
    <location>
        <begin position="392"/>
        <end position="398"/>
    </location>
    <ligand>
        <name>substrate</name>
    </ligand>
</feature>
<dbReference type="CDD" id="cd14535">
    <property type="entry name" value="PTP-MTM1-like"/>
    <property type="match status" value="1"/>
</dbReference>
<dbReference type="GO" id="GO:0012505">
    <property type="term" value="C:endomembrane system"/>
    <property type="evidence" value="ECO:0007669"/>
    <property type="project" value="UniProtKB-SubCell"/>
</dbReference>
<evidence type="ECO:0000256" key="7">
    <source>
        <dbReference type="ARBA" id="ARBA00023098"/>
    </source>
</evidence>
<dbReference type="Pfam" id="PF06602">
    <property type="entry name" value="Myotub-related"/>
    <property type="match status" value="1"/>
</dbReference>
<dbReference type="InterPro" id="IPR029021">
    <property type="entry name" value="Prot-tyrosine_phosphatase-like"/>
</dbReference>
<evidence type="ECO:0000259" key="12">
    <source>
        <dbReference type="PROSITE" id="PS51339"/>
    </source>
</evidence>
<dbReference type="SUPFAM" id="SSF52799">
    <property type="entry name" value="(Phosphotyrosine protein) phosphatases II"/>
    <property type="match status" value="1"/>
</dbReference>
<keyword evidence="8" id="KW-0472">Membrane</keyword>
<feature type="compositionally biased region" description="Polar residues" evidence="11">
    <location>
        <begin position="37"/>
        <end position="46"/>
    </location>
</feature>
<sequence length="530" mass="60256">MEKRSSAELLNIEQNNSKNASSDSLNSDSKSSSLNSKMGQESNLSAGETGPPLLNGERVQGIAHEVTYVCPYSGPVRGILSITNYKLHFRSVDRETPYVVEVPLGVVSRIEKVGGASSKGENSYGIEVFCKDMRNLRFAHKQENHSRRDVFEKLQQYSFPLSHKLPLFAFEYSETFAENGWNVYEPIAELKRMGVNNDMWKISKINDTYSICDSYPAVWAVPAAATDEDLQASAAFRSRGRLPVLSWIHPESQATITRCAQPLVGVGGKRSREDERYVQLIMDANAQSHKLFIMDARPMPNAVANKAKGGGYESEDAYQNAELVFLDIHNIHVMRESLRKLKELCFPTIDEARWLSGIESTVWLKHIKYVLAGALRIVDKVENHKTSVLVHCSDGWDRTAQLTALAMLMLDPYYRTIKGFEVLIEKEWLSFGHKFQQRIGHGDEHHSDADRSPVFLQFMDCVWQISRQFPNAFEFNEHFLITILDHLYSCRFGTFLFSRYVQTSSVDYTSIIIIVYKYLSAANAKEFKNK</sequence>
<feature type="region of interest" description="Disordered" evidence="11">
    <location>
        <begin position="1"/>
        <end position="56"/>
    </location>
</feature>
<dbReference type="PROSITE" id="PS51339">
    <property type="entry name" value="PPASE_MYOTUBULARIN"/>
    <property type="match status" value="1"/>
</dbReference>
<dbReference type="GO" id="GO:0004438">
    <property type="term" value="F:phosphatidylinositol-3-phosphate phosphatase activity"/>
    <property type="evidence" value="ECO:0007669"/>
    <property type="project" value="TreeGrafter"/>
</dbReference>
<evidence type="ECO:0000256" key="5">
    <source>
        <dbReference type="ARBA" id="ARBA00022490"/>
    </source>
</evidence>
<feature type="domain" description="Myotubularin phosphatase" evidence="12">
    <location>
        <begin position="180"/>
        <end position="530"/>
    </location>
</feature>
<gene>
    <name evidence="13" type="primary">MTMR2_1</name>
    <name evidence="13" type="ORF">K0M31_012096</name>
</gene>
<dbReference type="Proteomes" id="UP001177670">
    <property type="component" value="Unassembled WGS sequence"/>
</dbReference>
<dbReference type="InterPro" id="IPR010569">
    <property type="entry name" value="Myotubularin-like_Pase_dom"/>
</dbReference>
<keyword evidence="6" id="KW-0378">Hydrolase</keyword>
<evidence type="ECO:0000256" key="2">
    <source>
        <dbReference type="ARBA" id="ARBA00004496"/>
    </source>
</evidence>
<evidence type="ECO:0000256" key="10">
    <source>
        <dbReference type="PIRSR" id="PIRSR630564-2"/>
    </source>
</evidence>
<feature type="compositionally biased region" description="Low complexity" evidence="11">
    <location>
        <begin position="15"/>
        <end position="36"/>
    </location>
</feature>
<feature type="binding site" evidence="10">
    <location>
        <begin position="330"/>
        <end position="331"/>
    </location>
    <ligand>
        <name>substrate</name>
    </ligand>
</feature>
<evidence type="ECO:0000256" key="8">
    <source>
        <dbReference type="ARBA" id="ARBA00023136"/>
    </source>
</evidence>
<dbReference type="InterPro" id="IPR004182">
    <property type="entry name" value="GRAM"/>
</dbReference>
<dbReference type="SUPFAM" id="SSF50729">
    <property type="entry name" value="PH domain-like"/>
    <property type="match status" value="1"/>
</dbReference>
<dbReference type="InterPro" id="IPR003595">
    <property type="entry name" value="Tyr_Pase_cat"/>
</dbReference>
<protein>
    <recommendedName>
        <fullName evidence="4">phosphatidylinositol-3,5-bisphosphate 3-phosphatase</fullName>
        <ecNumber evidence="4">3.1.3.95</ecNumber>
    </recommendedName>
</protein>
<dbReference type="Gene3D" id="2.30.29.30">
    <property type="entry name" value="Pleckstrin-homology domain (PH domain)/Phosphotyrosine-binding domain (PTB)"/>
    <property type="match status" value="1"/>
</dbReference>
<dbReference type="InterPro" id="IPR016130">
    <property type="entry name" value="Tyr_Pase_AS"/>
</dbReference>
<evidence type="ECO:0000256" key="11">
    <source>
        <dbReference type="SAM" id="MobiDB-lite"/>
    </source>
</evidence>
<evidence type="ECO:0000256" key="6">
    <source>
        <dbReference type="ARBA" id="ARBA00022801"/>
    </source>
</evidence>
<dbReference type="AlphaFoldDB" id="A0AA40GAU3"/>
<dbReference type="InterPro" id="IPR011993">
    <property type="entry name" value="PH-like_dom_sf"/>
</dbReference>
<keyword evidence="7" id="KW-0443">Lipid metabolism</keyword>
<dbReference type="EC" id="3.1.3.95" evidence="4"/>
<evidence type="ECO:0000313" key="14">
    <source>
        <dbReference type="Proteomes" id="UP001177670"/>
    </source>
</evidence>
<reference evidence="13" key="1">
    <citation type="submission" date="2021-10" db="EMBL/GenBank/DDBJ databases">
        <title>Melipona bicolor Genome sequencing and assembly.</title>
        <authorList>
            <person name="Araujo N.S."/>
            <person name="Arias M.C."/>
        </authorList>
    </citation>
    <scope>NUCLEOTIDE SEQUENCE</scope>
    <source>
        <strain evidence="13">USP_2M_L1-L4_2017</strain>
        <tissue evidence="13">Whole body</tissue>
    </source>
</reference>
<dbReference type="PANTHER" id="PTHR10807:SF128">
    <property type="entry name" value="PHOSPHATIDYLINOSITOL-3,5-BISPHOSPHATE 3-PHOSPHATASE"/>
    <property type="match status" value="1"/>
</dbReference>
<dbReference type="GO" id="GO:0005737">
    <property type="term" value="C:cytoplasm"/>
    <property type="evidence" value="ECO:0007669"/>
    <property type="project" value="UniProtKB-SubCell"/>
</dbReference>
<comment type="similarity">
    <text evidence="3">Belongs to the protein-tyrosine phosphatase family. Non-receptor class myotubularin subfamily.</text>
</comment>
<dbReference type="EMBL" id="JAHYIQ010000003">
    <property type="protein sequence ID" value="KAK1134323.1"/>
    <property type="molecule type" value="Genomic_DNA"/>
</dbReference>
<dbReference type="Pfam" id="PF02893">
    <property type="entry name" value="GRAM"/>
    <property type="match status" value="1"/>
</dbReference>
<evidence type="ECO:0000256" key="1">
    <source>
        <dbReference type="ARBA" id="ARBA00004184"/>
    </source>
</evidence>
<name>A0AA40GAU3_9HYME</name>
<dbReference type="SMART" id="SM00404">
    <property type="entry name" value="PTPc_motif"/>
    <property type="match status" value="1"/>
</dbReference>
<organism evidence="13 14">
    <name type="scientific">Melipona bicolor</name>
    <dbReference type="NCBI Taxonomy" id="60889"/>
    <lineage>
        <taxon>Eukaryota</taxon>
        <taxon>Metazoa</taxon>
        <taxon>Ecdysozoa</taxon>
        <taxon>Arthropoda</taxon>
        <taxon>Hexapoda</taxon>
        <taxon>Insecta</taxon>
        <taxon>Pterygota</taxon>
        <taxon>Neoptera</taxon>
        <taxon>Endopterygota</taxon>
        <taxon>Hymenoptera</taxon>
        <taxon>Apocrita</taxon>
        <taxon>Aculeata</taxon>
        <taxon>Apoidea</taxon>
        <taxon>Anthophila</taxon>
        <taxon>Apidae</taxon>
        <taxon>Melipona</taxon>
    </lineage>
</organism>
<dbReference type="InterPro" id="IPR030564">
    <property type="entry name" value="Myotubularin"/>
</dbReference>
<dbReference type="PANTHER" id="PTHR10807">
    <property type="entry name" value="MYOTUBULARIN-RELATED"/>
    <property type="match status" value="1"/>
</dbReference>
<dbReference type="GO" id="GO:0016020">
    <property type="term" value="C:membrane"/>
    <property type="evidence" value="ECO:0007669"/>
    <property type="project" value="TreeGrafter"/>
</dbReference>
<dbReference type="GO" id="GO:0046856">
    <property type="term" value="P:phosphatidylinositol dephosphorylation"/>
    <property type="evidence" value="ECO:0007669"/>
    <property type="project" value="TreeGrafter"/>
</dbReference>
<dbReference type="GO" id="GO:0052629">
    <property type="term" value="F:phosphatidylinositol-3,5-bisphosphate 3-phosphatase activity"/>
    <property type="evidence" value="ECO:0007669"/>
    <property type="project" value="UniProtKB-EC"/>
</dbReference>
<dbReference type="FunFam" id="2.30.29.30:FF:000038">
    <property type="entry name" value="Myotubularin 1, isoform CRA_a"/>
    <property type="match status" value="1"/>
</dbReference>
<keyword evidence="14" id="KW-1185">Reference proteome</keyword>
<dbReference type="SMART" id="SM00568">
    <property type="entry name" value="GRAM"/>
    <property type="match status" value="1"/>
</dbReference>
<evidence type="ECO:0000256" key="3">
    <source>
        <dbReference type="ARBA" id="ARBA00007471"/>
    </source>
</evidence>
<evidence type="ECO:0000256" key="9">
    <source>
        <dbReference type="PIRSR" id="PIRSR630564-1"/>
    </source>
</evidence>
<feature type="active site" description="Phosphocysteine intermediate" evidence="9">
    <location>
        <position position="392"/>
    </location>
</feature>
<dbReference type="PROSITE" id="PS00383">
    <property type="entry name" value="TYR_PHOSPHATASE_1"/>
    <property type="match status" value="1"/>
</dbReference>
<accession>A0AA40GAU3</accession>
<evidence type="ECO:0000313" key="13">
    <source>
        <dbReference type="EMBL" id="KAK1134323.1"/>
    </source>
</evidence>
<feature type="binding site" evidence="10">
    <location>
        <begin position="305"/>
        <end position="308"/>
    </location>
    <ligand>
        <name>substrate</name>
    </ligand>
</feature>
<dbReference type="Gene3D" id="3.90.190.10">
    <property type="entry name" value="Protein tyrosine phosphatase superfamily"/>
    <property type="match status" value="1"/>
</dbReference>